<reference evidence="2 6" key="1">
    <citation type="submission" date="2015-12" db="EMBL/GenBank/DDBJ databases">
        <authorList>
            <person name="Shamseldin A."/>
            <person name="Moawad H."/>
            <person name="Abd El-Rahim W.M."/>
            <person name="Sadowsky M.J."/>
        </authorList>
    </citation>
    <scope>NUCLEOTIDE SEQUENCE [LARGE SCALE GENOMIC DNA]</scope>
    <source>
        <strain evidence="2 6">DG5B</strain>
    </source>
</reference>
<dbReference type="KEGG" id="hyg:AUC43_03455"/>
<evidence type="ECO:0000313" key="4">
    <source>
        <dbReference type="EMBL" id="ALW84741.1"/>
    </source>
</evidence>
<protein>
    <recommendedName>
        <fullName evidence="1">Transposase DDE domain-containing protein</fullName>
    </recommendedName>
</protein>
<dbReference type="KEGG" id="hyg:AUC43_06375"/>
<dbReference type="EMBL" id="CP013909">
    <property type="protein sequence ID" value="ALW83748.1"/>
    <property type="molecule type" value="Genomic_DNA"/>
</dbReference>
<dbReference type="AlphaFoldDB" id="A0A0U3SC38"/>
<evidence type="ECO:0000313" key="3">
    <source>
        <dbReference type="EMBL" id="ALW84233.1"/>
    </source>
</evidence>
<feature type="domain" description="Transposase DDE" evidence="1">
    <location>
        <begin position="27"/>
        <end position="108"/>
    </location>
</feature>
<organism evidence="2 6">
    <name type="scientific">Hymenobacter sedentarius</name>
    <dbReference type="NCBI Taxonomy" id="1411621"/>
    <lineage>
        <taxon>Bacteria</taxon>
        <taxon>Pseudomonadati</taxon>
        <taxon>Bacteroidota</taxon>
        <taxon>Cytophagia</taxon>
        <taxon>Cytophagales</taxon>
        <taxon>Hymenobacteraceae</taxon>
        <taxon>Hymenobacter</taxon>
    </lineage>
</organism>
<dbReference type="STRING" id="1411621.AUC43_00680"/>
<evidence type="ECO:0000313" key="2">
    <source>
        <dbReference type="EMBL" id="ALW83748.1"/>
    </source>
</evidence>
<dbReference type="Proteomes" id="UP000059542">
    <property type="component" value="Chromosome"/>
</dbReference>
<evidence type="ECO:0000259" key="1">
    <source>
        <dbReference type="Pfam" id="PF13586"/>
    </source>
</evidence>
<dbReference type="InterPro" id="IPR025668">
    <property type="entry name" value="Tnp_DDE_dom"/>
</dbReference>
<dbReference type="EMBL" id="CP013909">
    <property type="protein sequence ID" value="ALW84741.1"/>
    <property type="molecule type" value="Genomic_DNA"/>
</dbReference>
<evidence type="ECO:0000313" key="5">
    <source>
        <dbReference type="EMBL" id="ALW86834.1"/>
    </source>
</evidence>
<name>A0A0U3SC38_9BACT</name>
<evidence type="ECO:0000313" key="6">
    <source>
        <dbReference type="Proteomes" id="UP000059542"/>
    </source>
</evidence>
<gene>
    <name evidence="2" type="ORF">AUC43_00680</name>
    <name evidence="3" type="ORF">AUC43_03455</name>
    <name evidence="4" type="ORF">AUC43_06375</name>
    <name evidence="5" type="ORF">AUC43_18165</name>
</gene>
<proteinExistence type="predicted"/>
<dbReference type="KEGG" id="hyg:AUC43_18165"/>
<dbReference type="EMBL" id="CP013909">
    <property type="protein sequence ID" value="ALW86834.1"/>
    <property type="molecule type" value="Genomic_DNA"/>
</dbReference>
<sequence length="112" mass="12371">MLTPGQAGDCPQAAWLLAPHLAPACEVVADTAYDSDALRGLIAAAGALAVIPPTPRRRHVPHFDPCAYAKRHHIEQTVNKLKQHRRLATRYDKLDASFQAFICARIMTLYLN</sequence>
<dbReference type="KEGG" id="hyg:AUC43_00680"/>
<dbReference type="Pfam" id="PF13586">
    <property type="entry name" value="DDE_Tnp_1_2"/>
    <property type="match status" value="1"/>
</dbReference>
<dbReference type="EMBL" id="CP013909">
    <property type="protein sequence ID" value="ALW84233.1"/>
    <property type="molecule type" value="Genomic_DNA"/>
</dbReference>
<keyword evidence="6" id="KW-1185">Reference proteome</keyword>
<accession>A0A0U3SC38</accession>